<dbReference type="Proteomes" id="UP000464374">
    <property type="component" value="Chromosome"/>
</dbReference>
<evidence type="ECO:0000256" key="1">
    <source>
        <dbReference type="SAM" id="Phobius"/>
    </source>
</evidence>
<feature type="transmembrane region" description="Helical" evidence="1">
    <location>
        <begin position="6"/>
        <end position="24"/>
    </location>
</feature>
<reference evidence="3 4" key="1">
    <citation type="submission" date="2020-01" db="EMBL/GenBank/DDBJ databases">
        <title>Complete genome sequence of a human oral phylogroup 1 Treponema sp. strain ATCC 700766, originally isolated from periodontitis dental plaque.</title>
        <authorList>
            <person name="Chan Y."/>
            <person name="Huo Y.-B."/>
            <person name="Yu X.-L."/>
            <person name="Zeng H."/>
            <person name="Leung W.-K."/>
            <person name="Watt R.M."/>
        </authorList>
    </citation>
    <scope>NUCLEOTIDE SEQUENCE [LARGE SCALE GENOMIC DNA]</scope>
    <source>
        <strain evidence="3 4">OMZ 804</strain>
    </source>
</reference>
<feature type="domain" description="LysM" evidence="2">
    <location>
        <begin position="112"/>
        <end position="155"/>
    </location>
</feature>
<name>A0A6P1Y515_9SPIR</name>
<sequence length="300" mass="32697">MKVTRIFIFGIICFASVFLVLWLSDSGKNDAFDHGVGGGTSLPAELPEEHEVSPAPQSLYYRAYSVKQGDIVGTIAAEYGVSQDAIISLNKLKNTRTLQIGQILKIPSIDGISYTVKKGDTPESIADKYKISLEKLATINTLTDNTIETASIIFLPDAKLDWATLQEINGDLFRRPLHSSYYITSRYGWRDNPFLSGQRSFHNGMDMAAPKGTAVYAALNGQVIATGYSTVYGNYIMIRHHSGYQTLYGHLNTILTSKGSFVSVSSKIGTVGNTGMSTGPHLHFTVYRNGATLNPAGLLN</sequence>
<gene>
    <name evidence="3" type="ORF">GWP43_14000</name>
</gene>
<accession>A0A6P1Y515</accession>
<dbReference type="InterPro" id="IPR036779">
    <property type="entry name" value="LysM_dom_sf"/>
</dbReference>
<dbReference type="InterPro" id="IPR016047">
    <property type="entry name" value="M23ase_b-sheet_dom"/>
</dbReference>
<dbReference type="SMART" id="SM00257">
    <property type="entry name" value="LysM"/>
    <property type="match status" value="2"/>
</dbReference>
<dbReference type="SUPFAM" id="SSF51261">
    <property type="entry name" value="Duplicated hybrid motif"/>
    <property type="match status" value="1"/>
</dbReference>
<dbReference type="GO" id="GO:0004222">
    <property type="term" value="F:metalloendopeptidase activity"/>
    <property type="evidence" value="ECO:0007669"/>
    <property type="project" value="TreeGrafter"/>
</dbReference>
<keyword evidence="1" id="KW-0472">Membrane</keyword>
<dbReference type="RefSeq" id="WP_162664661.1">
    <property type="nucleotide sequence ID" value="NZ_CP048020.1"/>
</dbReference>
<dbReference type="InterPro" id="IPR018392">
    <property type="entry name" value="LysM"/>
</dbReference>
<dbReference type="PROSITE" id="PS51782">
    <property type="entry name" value="LYSM"/>
    <property type="match status" value="2"/>
</dbReference>
<dbReference type="PANTHER" id="PTHR21666">
    <property type="entry name" value="PEPTIDASE-RELATED"/>
    <property type="match status" value="1"/>
</dbReference>
<dbReference type="KEGG" id="trz:GWP43_14000"/>
<dbReference type="EMBL" id="CP048020">
    <property type="protein sequence ID" value="QHX44390.1"/>
    <property type="molecule type" value="Genomic_DNA"/>
</dbReference>
<organism evidence="3 4">
    <name type="scientific">Treponema vincentii</name>
    <dbReference type="NCBI Taxonomy" id="69710"/>
    <lineage>
        <taxon>Bacteria</taxon>
        <taxon>Pseudomonadati</taxon>
        <taxon>Spirochaetota</taxon>
        <taxon>Spirochaetia</taxon>
        <taxon>Spirochaetales</taxon>
        <taxon>Treponemataceae</taxon>
        <taxon>Treponema</taxon>
    </lineage>
</organism>
<evidence type="ECO:0000313" key="3">
    <source>
        <dbReference type="EMBL" id="QHX44390.1"/>
    </source>
</evidence>
<protein>
    <submittedName>
        <fullName evidence="3">M23 family metallopeptidase</fullName>
    </submittedName>
</protein>
<dbReference type="CDD" id="cd12797">
    <property type="entry name" value="M23_peptidase"/>
    <property type="match status" value="1"/>
</dbReference>
<keyword evidence="1" id="KW-1133">Transmembrane helix</keyword>
<evidence type="ECO:0000313" key="4">
    <source>
        <dbReference type="Proteomes" id="UP000464374"/>
    </source>
</evidence>
<dbReference type="Pfam" id="PF01551">
    <property type="entry name" value="Peptidase_M23"/>
    <property type="match status" value="1"/>
</dbReference>
<dbReference type="InterPro" id="IPR011055">
    <property type="entry name" value="Dup_hybrid_motif"/>
</dbReference>
<proteinExistence type="predicted"/>
<dbReference type="Gene3D" id="2.70.70.10">
    <property type="entry name" value="Glucose Permease (Domain IIA)"/>
    <property type="match status" value="1"/>
</dbReference>
<feature type="domain" description="LysM" evidence="2">
    <location>
        <begin position="62"/>
        <end position="106"/>
    </location>
</feature>
<dbReference type="Gene3D" id="3.10.350.10">
    <property type="entry name" value="LysM domain"/>
    <property type="match status" value="2"/>
</dbReference>
<evidence type="ECO:0000259" key="2">
    <source>
        <dbReference type="PROSITE" id="PS51782"/>
    </source>
</evidence>
<dbReference type="PANTHER" id="PTHR21666:SF270">
    <property type="entry name" value="MUREIN HYDROLASE ACTIVATOR ENVC"/>
    <property type="match status" value="1"/>
</dbReference>
<dbReference type="Pfam" id="PF01476">
    <property type="entry name" value="LysM"/>
    <property type="match status" value="2"/>
</dbReference>
<dbReference type="AlphaFoldDB" id="A0A6P1Y515"/>
<keyword evidence="1" id="KW-0812">Transmembrane</keyword>
<dbReference type="CDD" id="cd00118">
    <property type="entry name" value="LysM"/>
    <property type="match status" value="2"/>
</dbReference>
<dbReference type="InterPro" id="IPR050570">
    <property type="entry name" value="Cell_wall_metabolism_enzyme"/>
</dbReference>